<sequence length="153" mass="15924">MRPVLIISGRHPFEVTLLAAAVVCGVGLLLSDARPRSVTVAMPLTVQATWEIGLIVGGVLGLVGVSWRGQLSTGLGLELGAIVLFGTTTGMYAIALLAISGRSGLAAGTFVAAVSAASYWRTVQIVRDLRRLARVGTTCTLVDVPLLVERESP</sequence>
<dbReference type="EMBL" id="RBKT01000001">
    <property type="protein sequence ID" value="RKR90981.1"/>
    <property type="molecule type" value="Genomic_DNA"/>
</dbReference>
<accession>A0A495JQ53</accession>
<comment type="caution">
    <text evidence="2">The sequence shown here is derived from an EMBL/GenBank/DDBJ whole genome shotgun (WGS) entry which is preliminary data.</text>
</comment>
<keyword evidence="3" id="KW-1185">Reference proteome</keyword>
<keyword evidence="1" id="KW-0812">Transmembrane</keyword>
<feature type="transmembrane region" description="Helical" evidence="1">
    <location>
        <begin position="79"/>
        <end position="99"/>
    </location>
</feature>
<keyword evidence="1" id="KW-1133">Transmembrane helix</keyword>
<evidence type="ECO:0000313" key="3">
    <source>
        <dbReference type="Proteomes" id="UP000277671"/>
    </source>
</evidence>
<evidence type="ECO:0000313" key="2">
    <source>
        <dbReference type="EMBL" id="RKR90981.1"/>
    </source>
</evidence>
<keyword evidence="1" id="KW-0472">Membrane</keyword>
<organism evidence="2 3">
    <name type="scientific">Micromonospora pisi</name>
    <dbReference type="NCBI Taxonomy" id="589240"/>
    <lineage>
        <taxon>Bacteria</taxon>
        <taxon>Bacillati</taxon>
        <taxon>Actinomycetota</taxon>
        <taxon>Actinomycetes</taxon>
        <taxon>Micromonosporales</taxon>
        <taxon>Micromonosporaceae</taxon>
        <taxon>Micromonospora</taxon>
    </lineage>
</organism>
<dbReference type="OrthoDB" id="3401403at2"/>
<proteinExistence type="predicted"/>
<evidence type="ECO:0000256" key="1">
    <source>
        <dbReference type="SAM" id="Phobius"/>
    </source>
</evidence>
<gene>
    <name evidence="2" type="ORF">BDK92_5365</name>
</gene>
<dbReference type="AlphaFoldDB" id="A0A495JQ53"/>
<feature type="transmembrane region" description="Helical" evidence="1">
    <location>
        <begin position="50"/>
        <end position="67"/>
    </location>
</feature>
<feature type="transmembrane region" description="Helical" evidence="1">
    <location>
        <begin position="105"/>
        <end position="123"/>
    </location>
</feature>
<feature type="transmembrane region" description="Helical" evidence="1">
    <location>
        <begin position="12"/>
        <end position="30"/>
    </location>
</feature>
<protein>
    <submittedName>
        <fullName evidence="2">Uncharacterized protein</fullName>
    </submittedName>
</protein>
<dbReference type="Proteomes" id="UP000277671">
    <property type="component" value="Unassembled WGS sequence"/>
</dbReference>
<name>A0A495JQ53_9ACTN</name>
<dbReference type="RefSeq" id="WP_147457122.1">
    <property type="nucleotide sequence ID" value="NZ_RBKT01000001.1"/>
</dbReference>
<reference evidence="2 3" key="1">
    <citation type="submission" date="2018-10" db="EMBL/GenBank/DDBJ databases">
        <title>Sequencing the genomes of 1000 actinobacteria strains.</title>
        <authorList>
            <person name="Klenk H.-P."/>
        </authorList>
    </citation>
    <scope>NUCLEOTIDE SEQUENCE [LARGE SCALE GENOMIC DNA]</scope>
    <source>
        <strain evidence="2 3">DSM 45175</strain>
    </source>
</reference>